<dbReference type="GO" id="GO:0005260">
    <property type="term" value="F:intracellularly ATP-gated chloride channel activity"/>
    <property type="evidence" value="ECO:0007669"/>
    <property type="project" value="UniProtKB-EC"/>
</dbReference>
<dbReference type="GO" id="GO:0005829">
    <property type="term" value="C:cytosol"/>
    <property type="evidence" value="ECO:0007669"/>
    <property type="project" value="TreeGrafter"/>
</dbReference>
<feature type="compositionally biased region" description="Basic and acidic residues" evidence="36">
    <location>
        <begin position="70"/>
        <end position="79"/>
    </location>
</feature>
<keyword evidence="40" id="KW-1185">Reference proteome</keyword>
<dbReference type="InterPro" id="IPR011527">
    <property type="entry name" value="ABC1_TM_dom"/>
</dbReference>
<evidence type="ECO:0000256" key="13">
    <source>
        <dbReference type="ARBA" id="ARBA00022741"/>
    </source>
</evidence>
<evidence type="ECO:0000256" key="33">
    <source>
        <dbReference type="ARBA" id="ARBA00044653"/>
    </source>
</evidence>
<dbReference type="FunFam" id="1.20.1560.10:FF:000019">
    <property type="entry name" value="Cystic fibrosis transmembrane conductance regulator"/>
    <property type="match status" value="1"/>
</dbReference>
<keyword evidence="25" id="KW-0413">Isomerase</keyword>
<dbReference type="PRINTS" id="PR01851">
    <property type="entry name" value="CYSFIBREGLTR"/>
</dbReference>
<dbReference type="GO" id="GO:0097186">
    <property type="term" value="P:amelogenesis"/>
    <property type="evidence" value="ECO:0007669"/>
    <property type="project" value="UniProtKB-ARBA"/>
</dbReference>
<comment type="subcellular location">
    <subcellularLocation>
        <location evidence="2">Apical cell membrane</location>
        <topology evidence="2">Multi-pass membrane protein</topology>
    </subcellularLocation>
    <subcellularLocation>
        <location evidence="35">Cell membrane</location>
        <topology evidence="35">Multi-pass membrane protein</topology>
    </subcellularLocation>
    <subcellularLocation>
        <location evidence="4">Early endosome membrane</location>
        <topology evidence="4">Multi-pass membrane protein</topology>
    </subcellularLocation>
    <subcellularLocation>
        <location evidence="3">Endoplasmic reticulum membrane</location>
        <topology evidence="3">Multi-pass membrane protein</topology>
    </subcellularLocation>
    <subcellularLocation>
        <location evidence="1">Recycling endosome membrane</location>
        <topology evidence="1">Multi-pass membrane protein</topology>
    </subcellularLocation>
</comment>
<evidence type="ECO:0000313" key="39">
    <source>
        <dbReference type="EMBL" id="CAH6778325.1"/>
    </source>
</evidence>
<evidence type="ECO:0000256" key="34">
    <source>
        <dbReference type="ARBA" id="ARBA00048778"/>
    </source>
</evidence>
<sequence>MDLEELTVTQPEATETGGGREREGGKREGEGDEGSGGGQRKEGERKDKGGKDEGERDEDGERDEGSGGGGREEGERKDEGGEDEGERDEGSGGGEREEKESDESRRERDEGERDESRGGERGEEEERDGQEEREEGEGRGRGERIEGGQGQREEEESDEGESEEGGERESKDRGEGEKERTERGEGQGEREGRDGEERLMEAEEVSEWSLVPPRKPCRSRRFAKTFQDLVTELPLLQLTEGPRKGEEPKAPTRLWIFRGRVLPEPVQTQPSVYHGDIMQKSPLEKASFISKLFFREWDREQASKKNPKLIRALRRCFFWRFLFYGILLYLGEVTKAVQPLLLGRIIASYDPDNTVERSIAIYLGIGLCLLFIVRTLLLHPAIFGLHRIGMQMRIAMFSLIYKKTLKLSSRVLDKISIGQLISLLSNNLNKFDEGLALAHFVWIAPLQVALLMGLLWELLQFSAFCGLGLLIILVFLQAILGKMMVKYRDQRAAKINERLVITSEIIDNIHSVKAYCWESAMENIIKNLRQMELKLTRKAAYMRFFTSSAFFFSGFFVVLLSVLPYTVINGIILRKIFTTISFCIVLRMSVTRQFPTAVQTWYDSIGMITKIQDFLQNQEYKILEYNLMTKDVIMENVSAFWEEGFGELLEKVQLNNNDRKISNGDSNLSMDHICLLGNPVLRNINFKVEKGEMLAITGSTGAGKTSLLMMILGELEASEGKIKHSGRISFCSQFSWIMPGTIKENIIFGVSYDEYRYKSIVKACQLQEVSKLRKKCRLAVYKDADVYLLDSPFGYLDVLTEEQIFENCICKLMANKTRILVTSKMEHLKKADKILILHEGSSYFYGTFSELQSLRPDFSSELMGYDTFDQFTEDRRSSILTETLRRFSVDDSSAIWNKTKQAFKQTGEYGEKRKSSVLSSFSSMRKFSIVQKTPFITEGDSDEFQDRRLSLVPESEQGEAVLPRSNVIPTGPTFPGRRRQSVLDLMTYTPTQGFSNIQRTRTSIRKISIVSQINLNDVDIYSRRLSEDSALNITEELNEEDLKECFFDDMVKIPTVTTWNTYLRYFTLHKSLLIVLIWCLVVFLVEVAASLFVLWLLKNNPPHDGNNGTKSTNNTYLVIITNTSFYYIFYIYVGVADTLLALGFFRGLPLVHTLITASKILHQKMLHSILHAPMSTFSSLKAGGIINRFSKDVAILDDFLPLTIFDFIQLLFIVIGAIIVVSVLQPYIFLATVPGLVAFILLRAYFLHTSQQLKQLESEGRSPIFTHLVTSLKGLWTLRAFGRQPYFETLFHKALNLHTANWFMYLSTLRWFQMRIDMIFVLFFIVVTFVSILTTGEGEGSTGIILTLAMNILSTLQWAVNTSIDVDSLMRSVSRVFKFIDIPKEESECTNIMKGLHPEESPQVLVIENEHVKKTDIWPSGGEMVVKNLTVKYGNDKNAILENISFSISPGQRVGLLGRTGSGKSTLLSAFLRLLNIQGDIQIDGVSWNSVTLQEWRKAFGVITQKVFIFSGTFRQNLDPHGKWRDEEIWEAADEVGLKSVIEQFPGQLNFTLVDGGYVLSHGHKQLMCLARSVLNKARILLLDEPSAHLDPITYQVIRRILKHTFSGCTVILCEHRIEAMLDCQRFLVIEEGNVGQYDSLQALLSGKSIFQQAISSSEKMKLFQGRHSTKQKPRTQITALKEETEEEVQETRL</sequence>
<keyword evidence="10 35" id="KW-0597">Phosphoprotein</keyword>
<feature type="compositionally biased region" description="Basic and acidic residues" evidence="36">
    <location>
        <begin position="136"/>
        <end position="146"/>
    </location>
</feature>
<dbReference type="InterPro" id="IPR036640">
    <property type="entry name" value="ABC1_TM_sf"/>
</dbReference>
<organism evidence="39 40">
    <name type="scientific">Phodopus roborovskii</name>
    <name type="common">Roborovski's desert hamster</name>
    <name type="synonym">Cricetulus roborovskii</name>
    <dbReference type="NCBI Taxonomy" id="109678"/>
    <lineage>
        <taxon>Eukaryota</taxon>
        <taxon>Metazoa</taxon>
        <taxon>Chordata</taxon>
        <taxon>Craniata</taxon>
        <taxon>Vertebrata</taxon>
        <taxon>Euteleostomi</taxon>
        <taxon>Mammalia</taxon>
        <taxon>Eutheria</taxon>
        <taxon>Euarchontoglires</taxon>
        <taxon>Glires</taxon>
        <taxon>Rodentia</taxon>
        <taxon>Myomorpha</taxon>
        <taxon>Muroidea</taxon>
        <taxon>Cricetidae</taxon>
        <taxon>Cricetinae</taxon>
        <taxon>Phodopus</taxon>
    </lineage>
</organism>
<keyword evidence="24 35" id="KW-0868">Chloride</keyword>
<feature type="transmembrane region" description="Helical" evidence="35">
    <location>
        <begin position="461"/>
        <end position="481"/>
    </location>
</feature>
<feature type="transmembrane region" description="Helical" evidence="35">
    <location>
        <begin position="312"/>
        <end position="331"/>
    </location>
</feature>
<keyword evidence="14" id="KW-0967">Endosome</keyword>
<feature type="transmembrane region" description="Helical" evidence="35">
    <location>
        <begin position="435"/>
        <end position="455"/>
    </location>
</feature>
<dbReference type="InterPro" id="IPR009147">
    <property type="entry name" value="CFTR/ABCC7"/>
</dbReference>
<evidence type="ECO:0000256" key="35">
    <source>
        <dbReference type="RuleBase" id="RU362037"/>
    </source>
</evidence>
<feature type="transmembrane region" description="Helical" evidence="35">
    <location>
        <begin position="1072"/>
        <end position="1097"/>
    </location>
</feature>
<evidence type="ECO:0000256" key="14">
    <source>
        <dbReference type="ARBA" id="ARBA00022753"/>
    </source>
</evidence>
<dbReference type="InterPro" id="IPR027417">
    <property type="entry name" value="P-loop_NTPase"/>
</dbReference>
<dbReference type="CDD" id="cd18594">
    <property type="entry name" value="ABC_6TM_CFTR_D1"/>
    <property type="match status" value="1"/>
</dbReference>
<feature type="transmembrane region" description="Helical" evidence="35">
    <location>
        <begin position="1199"/>
        <end position="1221"/>
    </location>
</feature>
<protein>
    <recommendedName>
        <fullName evidence="7 35">Cystic fibrosis transmembrane conductance regulator</fullName>
        <ecNumber evidence="6 35">5.6.1.6</ecNumber>
    </recommendedName>
    <alternativeName>
        <fullName evidence="29 35">ATP-binding cassette sub-family C member 7</fullName>
    </alternativeName>
    <alternativeName>
        <fullName evidence="30 35">Channel conductance-controlling ATPase</fullName>
    </alternativeName>
    <alternativeName>
        <fullName evidence="31 35">cAMP-dependent chloride channel</fullName>
    </alternativeName>
</protein>
<evidence type="ECO:0000256" key="32">
    <source>
        <dbReference type="ARBA" id="ARBA00034073"/>
    </source>
</evidence>
<evidence type="ECO:0000256" key="28">
    <source>
        <dbReference type="ARBA" id="ARBA00024167"/>
    </source>
</evidence>
<keyword evidence="26" id="KW-0449">Lipoprotein</keyword>
<dbReference type="FunFam" id="3.40.50.300:FF:000591">
    <property type="entry name" value="Cystic fibrosis transmembrane conductance regulator"/>
    <property type="match status" value="1"/>
</dbReference>
<reference evidence="39" key="1">
    <citation type="submission" date="2022-06" db="EMBL/GenBank/DDBJ databases">
        <authorList>
            <person name="Andreotti S."/>
            <person name="Wyler E."/>
        </authorList>
    </citation>
    <scope>NUCLEOTIDE SEQUENCE</scope>
</reference>
<dbReference type="GO" id="GO:0034707">
    <property type="term" value="C:chloride channel complex"/>
    <property type="evidence" value="ECO:0007669"/>
    <property type="project" value="UniProtKB-UniRule"/>
</dbReference>
<evidence type="ECO:0000256" key="6">
    <source>
        <dbReference type="ARBA" id="ARBA00012195"/>
    </source>
</evidence>
<feature type="transmembrane region" description="Helical" evidence="35">
    <location>
        <begin position="1316"/>
        <end position="1334"/>
    </location>
</feature>
<keyword evidence="19 35" id="KW-0406">Ion transport</keyword>
<name>A0AAU9YSW8_PHORO</name>
<feature type="compositionally biased region" description="Basic and acidic residues" evidence="36">
    <location>
        <begin position="18"/>
        <end position="29"/>
    </location>
</feature>
<evidence type="ECO:0000256" key="22">
    <source>
        <dbReference type="ARBA" id="ARBA00023173"/>
    </source>
</evidence>
<keyword evidence="18 35" id="KW-1133">Transmembrane helix</keyword>
<evidence type="ECO:0000256" key="9">
    <source>
        <dbReference type="ARBA" id="ARBA00022475"/>
    </source>
</evidence>
<keyword evidence="11 35" id="KW-0812">Transmembrane</keyword>
<dbReference type="Pfam" id="PF00005">
    <property type="entry name" value="ABC_tran"/>
    <property type="match status" value="2"/>
</dbReference>
<evidence type="ECO:0000256" key="18">
    <source>
        <dbReference type="ARBA" id="ARBA00022989"/>
    </source>
</evidence>
<evidence type="ECO:0000256" key="4">
    <source>
        <dbReference type="ARBA" id="ARBA00004520"/>
    </source>
</evidence>
<evidence type="ECO:0000256" key="21">
    <source>
        <dbReference type="ARBA" id="ARBA00023139"/>
    </source>
</evidence>
<keyword evidence="16 35" id="KW-0067">ATP-binding</keyword>
<dbReference type="EMBL" id="CALSGD010000428">
    <property type="protein sequence ID" value="CAH6778325.1"/>
    <property type="molecule type" value="Genomic_DNA"/>
</dbReference>
<dbReference type="PANTHER" id="PTHR24223:SF19">
    <property type="entry name" value="CYSTIC FIBROSIS TRANSMEMBRANE CONDUCTANCE REGULATOR"/>
    <property type="match status" value="1"/>
</dbReference>
<feature type="compositionally biased region" description="Basic and acidic residues" evidence="36">
    <location>
        <begin position="88"/>
        <end position="121"/>
    </location>
</feature>
<evidence type="ECO:0000256" key="17">
    <source>
        <dbReference type="ARBA" id="ARBA00022843"/>
    </source>
</evidence>
<proteinExistence type="inferred from homology"/>
<dbReference type="SMART" id="SM00382">
    <property type="entry name" value="AAA"/>
    <property type="match status" value="2"/>
</dbReference>
<keyword evidence="17" id="KW-0832">Ubl conjugation</keyword>
<evidence type="ECO:0000256" key="1">
    <source>
        <dbReference type="ARBA" id="ARBA00004195"/>
    </source>
</evidence>
<dbReference type="GO" id="GO:0055038">
    <property type="term" value="C:recycling endosome membrane"/>
    <property type="evidence" value="ECO:0007669"/>
    <property type="project" value="UniProtKB-SubCell"/>
</dbReference>
<keyword evidence="22 35" id="KW-0869">Chloride channel</keyword>
<evidence type="ECO:0000256" key="25">
    <source>
        <dbReference type="ARBA" id="ARBA00023235"/>
    </source>
</evidence>
<evidence type="ECO:0000313" key="40">
    <source>
        <dbReference type="Proteomes" id="UP001152836"/>
    </source>
</evidence>
<dbReference type="GO" id="GO:0016887">
    <property type="term" value="F:ATP hydrolysis activity"/>
    <property type="evidence" value="ECO:0007669"/>
    <property type="project" value="InterPro"/>
</dbReference>
<evidence type="ECO:0000256" key="30">
    <source>
        <dbReference type="ARBA" id="ARBA00031358"/>
    </source>
</evidence>
<keyword evidence="8 35" id="KW-0813">Transport</keyword>
<dbReference type="Pfam" id="PF00664">
    <property type="entry name" value="ABC_membrane"/>
    <property type="match status" value="2"/>
</dbReference>
<dbReference type="GO" id="GO:0005524">
    <property type="term" value="F:ATP binding"/>
    <property type="evidence" value="ECO:0007669"/>
    <property type="project" value="UniProtKB-KW"/>
</dbReference>
<comment type="caution">
    <text evidence="39">The sequence shown here is derived from an EMBL/GenBank/DDBJ whole genome shotgun (WGS) entry which is preliminary data.</text>
</comment>
<dbReference type="NCBIfam" id="TIGR01271">
    <property type="entry name" value="CFTR_protein"/>
    <property type="match status" value="1"/>
</dbReference>
<keyword evidence="15" id="KW-0256">Endoplasmic reticulum</keyword>
<dbReference type="InterPro" id="IPR050173">
    <property type="entry name" value="ABC_transporter_C-like"/>
</dbReference>
<dbReference type="GO" id="GO:0005789">
    <property type="term" value="C:endoplasmic reticulum membrane"/>
    <property type="evidence" value="ECO:0007669"/>
    <property type="project" value="UniProtKB-SubCell"/>
</dbReference>
<evidence type="ECO:0000256" key="3">
    <source>
        <dbReference type="ARBA" id="ARBA00004477"/>
    </source>
</evidence>
<keyword evidence="20 35" id="KW-0472">Membrane</keyword>
<dbReference type="Gene3D" id="3.40.50.300">
    <property type="entry name" value="P-loop containing nucleotide triphosphate hydrolases"/>
    <property type="match status" value="2"/>
</dbReference>
<dbReference type="InterPro" id="IPR003439">
    <property type="entry name" value="ABC_transporter-like_ATP-bd"/>
</dbReference>
<dbReference type="GO" id="GO:0140359">
    <property type="term" value="F:ABC-type transporter activity"/>
    <property type="evidence" value="ECO:0007669"/>
    <property type="project" value="InterPro"/>
</dbReference>
<dbReference type="GO" id="GO:0015701">
    <property type="term" value="P:bicarbonate transport"/>
    <property type="evidence" value="ECO:0007669"/>
    <property type="project" value="TreeGrafter"/>
</dbReference>
<feature type="compositionally biased region" description="Acidic residues" evidence="36">
    <location>
        <begin position="1684"/>
        <end position="1694"/>
    </location>
</feature>
<evidence type="ECO:0000256" key="26">
    <source>
        <dbReference type="ARBA" id="ARBA00023288"/>
    </source>
</evidence>
<evidence type="ECO:0000256" key="16">
    <source>
        <dbReference type="ARBA" id="ARBA00022840"/>
    </source>
</evidence>
<dbReference type="GO" id="GO:0016324">
    <property type="term" value="C:apical plasma membrane"/>
    <property type="evidence" value="ECO:0007669"/>
    <property type="project" value="UniProtKB-SubCell"/>
</dbReference>
<accession>A0AAU9YSW8</accession>
<evidence type="ECO:0000256" key="36">
    <source>
        <dbReference type="SAM" id="MobiDB-lite"/>
    </source>
</evidence>
<feature type="compositionally biased region" description="Basic and acidic residues" evidence="36">
    <location>
        <begin position="39"/>
        <end position="54"/>
    </location>
</feature>
<keyword evidence="9" id="KW-1003">Cell membrane</keyword>
<evidence type="ECO:0000256" key="20">
    <source>
        <dbReference type="ARBA" id="ARBA00023136"/>
    </source>
</evidence>
<comment type="similarity">
    <text evidence="5 35">Belongs to the ABC transporter superfamily. ABCC family. CFTR transporter (TC 3.A.1.202) subfamily.</text>
</comment>
<evidence type="ECO:0000256" key="27">
    <source>
        <dbReference type="ARBA" id="ARBA00023303"/>
    </source>
</evidence>
<gene>
    <name evidence="39" type="primary">Cftr</name>
    <name evidence="39" type="ORF">PHOROB_LOCUS2097</name>
</gene>
<evidence type="ECO:0000256" key="10">
    <source>
        <dbReference type="ARBA" id="ARBA00022553"/>
    </source>
</evidence>
<comment type="catalytic activity">
    <reaction evidence="32 35">
        <text>ATP + H2O + closed Cl(-) channel = ADP + phosphate + open Cl(-) channel.</text>
        <dbReference type="EC" id="5.6.1.6"/>
    </reaction>
</comment>
<feature type="transmembrane region" description="Helical" evidence="35">
    <location>
        <begin position="1340"/>
        <end position="1360"/>
    </location>
</feature>
<evidence type="ECO:0000256" key="15">
    <source>
        <dbReference type="ARBA" id="ARBA00022824"/>
    </source>
</evidence>
<feature type="domain" description="ABC transmembrane type-1" evidence="38">
    <location>
        <begin position="1073"/>
        <end position="1371"/>
    </location>
</feature>
<dbReference type="SUPFAM" id="SSF90123">
    <property type="entry name" value="ABC transporter transmembrane region"/>
    <property type="match status" value="2"/>
</dbReference>
<keyword evidence="23" id="KW-0325">Glycoprotein</keyword>
<feature type="domain" description="ABC transmembrane type-1" evidence="38">
    <location>
        <begin position="322"/>
        <end position="572"/>
    </location>
</feature>
<dbReference type="FunFam" id="1.20.1560.10:FF:000017">
    <property type="entry name" value="Cystic fibrosis transmembrane conductance regulator"/>
    <property type="match status" value="1"/>
</dbReference>
<keyword evidence="21" id="KW-0564">Palmitate</keyword>
<dbReference type="PANTHER" id="PTHR24223">
    <property type="entry name" value="ATP-BINDING CASSETTE SUB-FAMILY C"/>
    <property type="match status" value="1"/>
</dbReference>
<comment type="catalytic activity">
    <reaction evidence="33">
        <text>hydrogencarbonate(in) = hydrogencarbonate(out)</text>
        <dbReference type="Rhea" id="RHEA:28695"/>
        <dbReference type="ChEBI" id="CHEBI:17544"/>
    </reaction>
</comment>
<feature type="region of interest" description="Disordered" evidence="36">
    <location>
        <begin position="1663"/>
        <end position="1694"/>
    </location>
</feature>
<comment type="catalytic activity">
    <reaction evidence="34">
        <text>ATP + H2O = ADP + phosphate + H(+)</text>
        <dbReference type="Rhea" id="RHEA:13065"/>
        <dbReference type="ChEBI" id="CHEBI:15377"/>
        <dbReference type="ChEBI" id="CHEBI:15378"/>
        <dbReference type="ChEBI" id="CHEBI:30616"/>
        <dbReference type="ChEBI" id="CHEBI:43474"/>
        <dbReference type="ChEBI" id="CHEBI:456216"/>
    </reaction>
    <physiologicalReaction direction="left-to-right" evidence="34">
        <dbReference type="Rhea" id="RHEA:13066"/>
    </physiologicalReaction>
</comment>
<evidence type="ECO:0000256" key="8">
    <source>
        <dbReference type="ARBA" id="ARBA00022448"/>
    </source>
</evidence>
<evidence type="ECO:0000256" key="23">
    <source>
        <dbReference type="ARBA" id="ARBA00023180"/>
    </source>
</evidence>
<evidence type="ECO:0000256" key="19">
    <source>
        <dbReference type="ARBA" id="ARBA00023065"/>
    </source>
</evidence>
<evidence type="ECO:0000259" key="37">
    <source>
        <dbReference type="PROSITE" id="PS50893"/>
    </source>
</evidence>
<evidence type="ECO:0000256" key="7">
    <source>
        <dbReference type="ARBA" id="ARBA00016668"/>
    </source>
</evidence>
<evidence type="ECO:0000256" key="31">
    <source>
        <dbReference type="ARBA" id="ARBA00033163"/>
    </source>
</evidence>
<feature type="domain" description="ABC transporter" evidence="37">
    <location>
        <begin position="652"/>
        <end position="864"/>
    </location>
</feature>
<evidence type="ECO:0000256" key="24">
    <source>
        <dbReference type="ARBA" id="ARBA00023214"/>
    </source>
</evidence>
<dbReference type="PROSITE" id="PS50893">
    <property type="entry name" value="ABC_TRANSPORTER_2"/>
    <property type="match status" value="2"/>
</dbReference>
<dbReference type="InterPro" id="IPR025837">
    <property type="entry name" value="CFTR_reg_dom"/>
</dbReference>
<keyword evidence="12" id="KW-0677">Repeat</keyword>
<dbReference type="Pfam" id="PF14396">
    <property type="entry name" value="CFTR_R"/>
    <property type="match status" value="1"/>
</dbReference>
<dbReference type="GO" id="GO:0031901">
    <property type="term" value="C:early endosome membrane"/>
    <property type="evidence" value="ECO:0007669"/>
    <property type="project" value="UniProtKB-SubCell"/>
</dbReference>
<feature type="domain" description="ABC transporter" evidence="37">
    <location>
        <begin position="1424"/>
        <end position="1657"/>
    </location>
</feature>
<evidence type="ECO:0000256" key="11">
    <source>
        <dbReference type="ARBA" id="ARBA00022692"/>
    </source>
</evidence>
<dbReference type="EC" id="5.6.1.6" evidence="6 35"/>
<evidence type="ECO:0000256" key="12">
    <source>
        <dbReference type="ARBA" id="ARBA00022737"/>
    </source>
</evidence>
<feature type="compositionally biased region" description="Basic and acidic residues" evidence="36">
    <location>
        <begin position="165"/>
        <end position="201"/>
    </location>
</feature>
<feature type="region of interest" description="Disordered" evidence="36">
    <location>
        <begin position="1"/>
        <end position="204"/>
    </location>
</feature>
<evidence type="ECO:0000259" key="38">
    <source>
        <dbReference type="PROSITE" id="PS50929"/>
    </source>
</evidence>
<feature type="compositionally biased region" description="Acidic residues" evidence="36">
    <location>
        <begin position="122"/>
        <end position="135"/>
    </location>
</feature>
<dbReference type="Proteomes" id="UP001152836">
    <property type="component" value="Unassembled WGS sequence"/>
</dbReference>
<dbReference type="SUPFAM" id="SSF52540">
    <property type="entry name" value="P-loop containing nucleoside triphosphate hydrolases"/>
    <property type="match status" value="2"/>
</dbReference>
<feature type="transmembrane region" description="Helical" evidence="35">
    <location>
        <begin position="1227"/>
        <end position="1246"/>
    </location>
</feature>
<dbReference type="InterPro" id="IPR003593">
    <property type="entry name" value="AAA+_ATPase"/>
</dbReference>
<keyword evidence="27 35" id="KW-0407">Ion channel</keyword>
<evidence type="ECO:0000256" key="5">
    <source>
        <dbReference type="ARBA" id="ARBA00009118"/>
    </source>
</evidence>
<comment type="catalytic activity">
    <reaction evidence="28">
        <text>chloride(in) = chloride(out)</text>
        <dbReference type="Rhea" id="RHEA:29823"/>
        <dbReference type="ChEBI" id="CHEBI:17996"/>
    </reaction>
</comment>
<keyword evidence="13 35" id="KW-0547">Nucleotide-binding</keyword>
<dbReference type="PROSITE" id="PS50929">
    <property type="entry name" value="ABC_TM1F"/>
    <property type="match status" value="2"/>
</dbReference>
<feature type="transmembrane region" description="Helical" evidence="35">
    <location>
        <begin position="544"/>
        <end position="565"/>
    </location>
</feature>
<feature type="transmembrane region" description="Helical" evidence="35">
    <location>
        <begin position="359"/>
        <end position="383"/>
    </location>
</feature>
<dbReference type="Gene3D" id="1.20.1560.10">
    <property type="entry name" value="ABC transporter type 1, transmembrane domain"/>
    <property type="match status" value="2"/>
</dbReference>
<evidence type="ECO:0000256" key="2">
    <source>
        <dbReference type="ARBA" id="ARBA00004424"/>
    </source>
</evidence>
<dbReference type="CDD" id="cd18600">
    <property type="entry name" value="ABC_6TM_CFTR_D2"/>
    <property type="match status" value="1"/>
</dbReference>
<evidence type="ECO:0000256" key="29">
    <source>
        <dbReference type="ARBA" id="ARBA00029720"/>
    </source>
</evidence>
<feature type="compositionally biased region" description="Acidic residues" evidence="36">
    <location>
        <begin position="153"/>
        <end position="164"/>
    </location>
</feature>
<comment type="function">
    <text evidence="35">Epithelial ion channel that plays an important role in the regulation of epithelial ion and water transport and fluid homeostasis. Mediates the transport of chloride ions across the cell membrane. Possesses an intrinsic ATPase activity and utilizes ATP to gate its channel; the passive flow of anions through the channel is gated by cycles of ATP binding and hydrolysis by the ATP-binding domains. The ion channel is also permeable to HCO(3)(-); selectivity depends on the extracellular chloride concentration. Exerts its function also by modulating the activity of other ion channels and transporters. Contributes to the regulation of the pH and the ion content of the epithelial fluid layer.</text>
</comment>